<name>A0A4U1IWS2_9BACT</name>
<dbReference type="Gene3D" id="1.10.1740.10">
    <property type="match status" value="1"/>
</dbReference>
<dbReference type="EMBL" id="SSMQ01000062">
    <property type="protein sequence ID" value="TKC98931.1"/>
    <property type="molecule type" value="Genomic_DNA"/>
</dbReference>
<dbReference type="InterPro" id="IPR007627">
    <property type="entry name" value="RNA_pol_sigma70_r2"/>
</dbReference>
<proteinExistence type="predicted"/>
<dbReference type="SUPFAM" id="SSF88946">
    <property type="entry name" value="Sigma2 domain of RNA polymerase sigma factors"/>
    <property type="match status" value="1"/>
</dbReference>
<dbReference type="Pfam" id="PF04542">
    <property type="entry name" value="Sigma70_r2"/>
    <property type="match status" value="1"/>
</dbReference>
<evidence type="ECO:0000313" key="2">
    <source>
        <dbReference type="EMBL" id="TKC98931.1"/>
    </source>
</evidence>
<dbReference type="RefSeq" id="WP_136934339.1">
    <property type="nucleotide sequence ID" value="NZ_SSMQ01000062.1"/>
</dbReference>
<organism evidence="2 3">
    <name type="scientific">Polyangium fumosum</name>
    <dbReference type="NCBI Taxonomy" id="889272"/>
    <lineage>
        <taxon>Bacteria</taxon>
        <taxon>Pseudomonadati</taxon>
        <taxon>Myxococcota</taxon>
        <taxon>Polyangia</taxon>
        <taxon>Polyangiales</taxon>
        <taxon>Polyangiaceae</taxon>
        <taxon>Polyangium</taxon>
    </lineage>
</organism>
<evidence type="ECO:0000313" key="3">
    <source>
        <dbReference type="Proteomes" id="UP000309215"/>
    </source>
</evidence>
<gene>
    <name evidence="2" type="ORF">E8A74_39750</name>
</gene>
<sequence>MQPVKGGHVYADDLAQNTLIRGVRSLHTYRADGELRRWTMGIANNVYRRHRRTVRRRSSWTTQGRSVWCRKKICGSSWS</sequence>
<protein>
    <recommendedName>
        <fullName evidence="1">RNA polymerase sigma-70 region 2 domain-containing protein</fullName>
    </recommendedName>
</protein>
<dbReference type="GO" id="GO:0006352">
    <property type="term" value="P:DNA-templated transcription initiation"/>
    <property type="evidence" value="ECO:0007669"/>
    <property type="project" value="InterPro"/>
</dbReference>
<evidence type="ECO:0000259" key="1">
    <source>
        <dbReference type="Pfam" id="PF04542"/>
    </source>
</evidence>
<accession>A0A4U1IWS2</accession>
<reference evidence="2 3" key="1">
    <citation type="submission" date="2019-04" db="EMBL/GenBank/DDBJ databases">
        <authorList>
            <person name="Li Y."/>
            <person name="Wang J."/>
        </authorList>
    </citation>
    <scope>NUCLEOTIDE SEQUENCE [LARGE SCALE GENOMIC DNA]</scope>
    <source>
        <strain evidence="2 3">DSM 14668</strain>
    </source>
</reference>
<dbReference type="InterPro" id="IPR013325">
    <property type="entry name" value="RNA_pol_sigma_r2"/>
</dbReference>
<dbReference type="GO" id="GO:0003700">
    <property type="term" value="F:DNA-binding transcription factor activity"/>
    <property type="evidence" value="ECO:0007669"/>
    <property type="project" value="InterPro"/>
</dbReference>
<feature type="domain" description="RNA polymerase sigma-70 region 2" evidence="1">
    <location>
        <begin position="9"/>
        <end position="56"/>
    </location>
</feature>
<dbReference type="AlphaFoldDB" id="A0A4U1IWS2"/>
<comment type="caution">
    <text evidence="2">The sequence shown here is derived from an EMBL/GenBank/DDBJ whole genome shotgun (WGS) entry which is preliminary data.</text>
</comment>
<keyword evidence="3" id="KW-1185">Reference proteome</keyword>
<dbReference type="Proteomes" id="UP000309215">
    <property type="component" value="Unassembled WGS sequence"/>
</dbReference>